<accession>A0A6P8XYT1</accession>
<dbReference type="AlphaFoldDB" id="A0A6P8XYT1"/>
<dbReference type="Proteomes" id="UP000515160">
    <property type="component" value="Chromosome 2R"/>
</dbReference>
<protein>
    <submittedName>
        <fullName evidence="3">Uncharacterized protein LOC117576043</fullName>
    </submittedName>
</protein>
<evidence type="ECO:0000313" key="2">
    <source>
        <dbReference type="Proteomes" id="UP000515160"/>
    </source>
</evidence>
<dbReference type="OrthoDB" id="7873007at2759"/>
<organism evidence="2 3">
    <name type="scientific">Drosophila albomicans</name>
    <name type="common">Fruit fly</name>
    <dbReference type="NCBI Taxonomy" id="7291"/>
    <lineage>
        <taxon>Eukaryota</taxon>
        <taxon>Metazoa</taxon>
        <taxon>Ecdysozoa</taxon>
        <taxon>Arthropoda</taxon>
        <taxon>Hexapoda</taxon>
        <taxon>Insecta</taxon>
        <taxon>Pterygota</taxon>
        <taxon>Neoptera</taxon>
        <taxon>Endopterygota</taxon>
        <taxon>Diptera</taxon>
        <taxon>Brachycera</taxon>
        <taxon>Muscomorpha</taxon>
        <taxon>Ephydroidea</taxon>
        <taxon>Drosophilidae</taxon>
        <taxon>Drosophila</taxon>
    </lineage>
</organism>
<feature type="region of interest" description="Disordered" evidence="1">
    <location>
        <begin position="617"/>
        <end position="649"/>
    </location>
</feature>
<feature type="compositionally biased region" description="Low complexity" evidence="1">
    <location>
        <begin position="140"/>
        <end position="156"/>
    </location>
</feature>
<dbReference type="RefSeq" id="XP_034116460.2">
    <property type="nucleotide sequence ID" value="XM_034260569.2"/>
</dbReference>
<feature type="region of interest" description="Disordered" evidence="1">
    <location>
        <begin position="1"/>
        <end position="22"/>
    </location>
</feature>
<evidence type="ECO:0000313" key="3">
    <source>
        <dbReference type="RefSeq" id="XP_034116460.2"/>
    </source>
</evidence>
<feature type="compositionally biased region" description="Basic and acidic residues" evidence="1">
    <location>
        <begin position="433"/>
        <end position="450"/>
    </location>
</feature>
<feature type="compositionally biased region" description="Basic and acidic residues" evidence="1">
    <location>
        <begin position="129"/>
        <end position="139"/>
    </location>
</feature>
<name>A0A6P8XYT1_DROAB</name>
<feature type="compositionally biased region" description="Polar residues" evidence="1">
    <location>
        <begin position="451"/>
        <end position="485"/>
    </location>
</feature>
<feature type="region of interest" description="Disordered" evidence="1">
    <location>
        <begin position="413"/>
        <end position="485"/>
    </location>
</feature>
<feature type="compositionally biased region" description="Basic and acidic residues" evidence="1">
    <location>
        <begin position="354"/>
        <end position="365"/>
    </location>
</feature>
<feature type="region of interest" description="Disordered" evidence="1">
    <location>
        <begin position="129"/>
        <end position="156"/>
    </location>
</feature>
<feature type="compositionally biased region" description="Basic and acidic residues" evidence="1">
    <location>
        <begin position="374"/>
        <end position="387"/>
    </location>
</feature>
<gene>
    <name evidence="3" type="primary">LOC117576043</name>
</gene>
<dbReference type="GeneID" id="117576043"/>
<feature type="compositionally biased region" description="Polar residues" evidence="1">
    <location>
        <begin position="618"/>
        <end position="634"/>
    </location>
</feature>
<feature type="region of interest" description="Disordered" evidence="1">
    <location>
        <begin position="348"/>
        <end position="387"/>
    </location>
</feature>
<feature type="region of interest" description="Disordered" evidence="1">
    <location>
        <begin position="567"/>
        <end position="591"/>
    </location>
</feature>
<keyword evidence="2" id="KW-1185">Reference proteome</keyword>
<feature type="region of interest" description="Disordered" evidence="1">
    <location>
        <begin position="39"/>
        <end position="66"/>
    </location>
</feature>
<dbReference type="CTD" id="40606"/>
<proteinExistence type="predicted"/>
<feature type="compositionally biased region" description="Polar residues" evidence="1">
    <location>
        <begin position="12"/>
        <end position="22"/>
    </location>
</feature>
<reference evidence="3" key="1">
    <citation type="submission" date="2025-08" db="UniProtKB">
        <authorList>
            <consortium name="RefSeq"/>
        </authorList>
    </citation>
    <scope>IDENTIFICATION</scope>
    <source>
        <strain evidence="3">15112-1751.03</strain>
        <tissue evidence="3">Whole Adult</tissue>
    </source>
</reference>
<evidence type="ECO:0000256" key="1">
    <source>
        <dbReference type="SAM" id="MobiDB-lite"/>
    </source>
</evidence>
<sequence length="748" mass="85942">MRRSCPKFNLMADQSSSDAQELTDNLDDKDVTFNCNVEGGKQDVFDDDPELNTKSVTSDNASDDSDASMYNRCWERAQHYVHEFIKKQDDNLSEDTNSKASSCRENIEVSKKEQLKKSFQKMNCTKCSHETDTGNHSDTELSQLSPSSSEESKTYSQVYSEILEESKARQKKAEKICRVYNHNNERTMRWVKKIGQYDEDDSTTDASERSDKDSEDNCAQSEHDIDYESLIKEQLDVIAQYQSDPLATFRNCMKEYISDIDEARIFEKNTLMNTKQLDSPKLSARSKHCTQQLVSENDTSKLKVAKKIGENETEILQFEHCEIYHVKKSDRNKDMSNWHENKSDTFLSFPTKEVSPKSKSPKEIVEPSSNYIDHSAEFKDQSEIRNDKNSEYQHLEANSSEMSLKYNDDCYKQVSERSESSDESETSLRSFLHRVDEQESHRTRGPKKSDGTSNNSRKSQHLPTTSSRNSEAHSSYDNSSDSTKNYCVSSKSSTSYCSEINSNRSRKRISKDIASKSYENRACSPIKVKLTPRRANQMICKQIEAIDDYGDDADYIEYPSEVKLQHSQASITSKDKGIQYPSEDEEKDPLRYKTKRIDDLKGDAIIYDNKDELLDISPSDTETQVQAKLQSPVSSDGKKENSSRNSSYNSIRSADISSICSISSYEPSERFFRRTKAEDDDDNCITDDDDSEPMSYKKHVARLAERALRACTNYYSECIKLKPDLDRELNKKVEMIYNSEMRFNSSKR</sequence>
<feature type="region of interest" description="Disordered" evidence="1">
    <location>
        <begin position="198"/>
        <end position="223"/>
    </location>
</feature>